<evidence type="ECO:0000256" key="5">
    <source>
        <dbReference type="ARBA" id="ARBA00061566"/>
    </source>
</evidence>
<dbReference type="InterPro" id="IPR042099">
    <property type="entry name" value="ANL_N_sf"/>
</dbReference>
<comment type="similarity">
    <text evidence="5">Belongs to the phenylacetyl-CoA ligase family.</text>
</comment>
<dbReference type="Proteomes" id="UP001147653">
    <property type="component" value="Unassembled WGS sequence"/>
</dbReference>
<name>A0A9X3NAR8_9ACTN</name>
<keyword evidence="2 10" id="KW-0436">Ligase</keyword>
<evidence type="ECO:0000256" key="3">
    <source>
        <dbReference type="ARBA" id="ARBA00022741"/>
    </source>
</evidence>
<dbReference type="RefSeq" id="WP_270025641.1">
    <property type="nucleotide sequence ID" value="NZ_JAPDDP010000020.1"/>
</dbReference>
<dbReference type="InterPro" id="IPR051414">
    <property type="entry name" value="Adenylate-forming_Reductase"/>
</dbReference>
<dbReference type="PANTHER" id="PTHR43439:SF1">
    <property type="entry name" value="PHENYLACETATE-COENZYME A LIGASE"/>
    <property type="match status" value="1"/>
</dbReference>
<dbReference type="FunFam" id="3.40.50.12780:FF:000016">
    <property type="entry name" value="Phenylacetate-coenzyme A ligase"/>
    <property type="match status" value="1"/>
</dbReference>
<dbReference type="InterPro" id="IPR045851">
    <property type="entry name" value="AMP-bd_C_sf"/>
</dbReference>
<comment type="subunit">
    <text evidence="1">Monomer.</text>
</comment>
<comment type="caution">
    <text evidence="10">The sequence shown here is derived from an EMBL/GenBank/DDBJ whole genome shotgun (WGS) entry which is preliminary data.</text>
</comment>
<dbReference type="GO" id="GO:0010124">
    <property type="term" value="P:phenylacetate catabolic process"/>
    <property type="evidence" value="ECO:0007669"/>
    <property type="project" value="InterPro"/>
</dbReference>
<evidence type="ECO:0000256" key="2">
    <source>
        <dbReference type="ARBA" id="ARBA00022598"/>
    </source>
</evidence>
<feature type="domain" description="AMP-dependent ligase C-terminal" evidence="9">
    <location>
        <begin position="308"/>
        <end position="394"/>
    </location>
</feature>
<evidence type="ECO:0000313" key="10">
    <source>
        <dbReference type="EMBL" id="MDA0181327.1"/>
    </source>
</evidence>
<reference evidence="10" key="1">
    <citation type="submission" date="2022-10" db="EMBL/GenBank/DDBJ databases">
        <title>The WGS of Solirubrobacter phytolaccae KCTC 29190.</title>
        <authorList>
            <person name="Jiang Z."/>
        </authorList>
    </citation>
    <scope>NUCLEOTIDE SEQUENCE</scope>
    <source>
        <strain evidence="10">KCTC 29190</strain>
    </source>
</reference>
<organism evidence="10 11">
    <name type="scientific">Solirubrobacter phytolaccae</name>
    <dbReference type="NCBI Taxonomy" id="1404360"/>
    <lineage>
        <taxon>Bacteria</taxon>
        <taxon>Bacillati</taxon>
        <taxon>Actinomycetota</taxon>
        <taxon>Thermoleophilia</taxon>
        <taxon>Solirubrobacterales</taxon>
        <taxon>Solirubrobacteraceae</taxon>
        <taxon>Solirubrobacter</taxon>
    </lineage>
</organism>
<sequence length="402" mass="43763">MRTTEHLEAVVERVRRTPLGERIPADWAALTDLPFTAKEDLREHYPLGLLAVPREALRRIHASSGSRGKPTIAAYTQHDLDVWSEVMAECMTMAGVKPGMVVHNAYGYGLFTGGLGFHQGAERIGALTIPVSGGVTARQALLLRDLQGQVLCSTPSYALHIAEGLREAGIGPDDLALEIGMFGAEPWTDAMRTEVEAALGLMALNVYGLSEIIGPGVAAECAEARDGLHVMEDHFLVEIIDVDSRAPVRDGEDGELVITTLTKEAMPLLRYRTGDITSLTREPCACGRTSPRISAIRGRVDDMLIIRGVNLYPSQIEEALLHVEGVAPHYQLIVDRPKQLDELTILCEGRGANLASRVKEAIREQVGVTAKVLVRPMGEIPRSEGKAVRVIDRRNLKQPKGV</sequence>
<dbReference type="GO" id="GO:0000166">
    <property type="term" value="F:nucleotide binding"/>
    <property type="evidence" value="ECO:0007669"/>
    <property type="project" value="UniProtKB-KW"/>
</dbReference>
<proteinExistence type="inferred from homology"/>
<dbReference type="EMBL" id="JAPDDP010000020">
    <property type="protein sequence ID" value="MDA0181327.1"/>
    <property type="molecule type" value="Genomic_DNA"/>
</dbReference>
<dbReference type="Pfam" id="PF14535">
    <property type="entry name" value="AMP-binding_C_2"/>
    <property type="match status" value="1"/>
</dbReference>
<dbReference type="GO" id="GO:0047475">
    <property type="term" value="F:phenylacetate-CoA ligase activity"/>
    <property type="evidence" value="ECO:0007669"/>
    <property type="project" value="UniProtKB-EC"/>
</dbReference>
<evidence type="ECO:0000256" key="4">
    <source>
        <dbReference type="ARBA" id="ARBA00060591"/>
    </source>
</evidence>
<protein>
    <recommendedName>
        <fullName evidence="7">Phenylacetate-coenzyme A ligase</fullName>
        <ecNumber evidence="6">6.2.1.30</ecNumber>
    </recommendedName>
    <alternativeName>
        <fullName evidence="8">Phenylacetyl-CoA ligase</fullName>
    </alternativeName>
</protein>
<dbReference type="Gene3D" id="3.30.300.30">
    <property type="match status" value="1"/>
</dbReference>
<dbReference type="EC" id="6.2.1.30" evidence="6"/>
<dbReference type="InterPro" id="IPR011880">
    <property type="entry name" value="PA_CoA_ligase"/>
</dbReference>
<dbReference type="CDD" id="cd05913">
    <property type="entry name" value="PaaK"/>
    <property type="match status" value="1"/>
</dbReference>
<dbReference type="InterPro" id="IPR028154">
    <property type="entry name" value="AMP-dep_Lig_C"/>
</dbReference>
<dbReference type="SUPFAM" id="SSF56801">
    <property type="entry name" value="Acetyl-CoA synthetase-like"/>
    <property type="match status" value="1"/>
</dbReference>
<dbReference type="PANTHER" id="PTHR43439">
    <property type="entry name" value="PHENYLACETATE-COENZYME A LIGASE"/>
    <property type="match status" value="1"/>
</dbReference>
<dbReference type="AlphaFoldDB" id="A0A9X3NAR8"/>
<gene>
    <name evidence="10" type="ORF">OJ997_13555</name>
</gene>
<evidence type="ECO:0000256" key="8">
    <source>
        <dbReference type="ARBA" id="ARBA00075111"/>
    </source>
</evidence>
<accession>A0A9X3NAR8</accession>
<comment type="pathway">
    <text evidence="4">Aromatic compound metabolism; phenylacetate degradation.</text>
</comment>
<dbReference type="PIRSF" id="PIRSF006444">
    <property type="entry name" value="PaaK"/>
    <property type="match status" value="1"/>
</dbReference>
<evidence type="ECO:0000256" key="1">
    <source>
        <dbReference type="ARBA" id="ARBA00011245"/>
    </source>
</evidence>
<evidence type="ECO:0000256" key="7">
    <source>
        <dbReference type="ARBA" id="ARBA00068695"/>
    </source>
</evidence>
<evidence type="ECO:0000259" key="9">
    <source>
        <dbReference type="Pfam" id="PF14535"/>
    </source>
</evidence>
<dbReference type="Gene3D" id="3.40.50.12780">
    <property type="entry name" value="N-terminal domain of ligase-like"/>
    <property type="match status" value="1"/>
</dbReference>
<evidence type="ECO:0000256" key="6">
    <source>
        <dbReference type="ARBA" id="ARBA00066629"/>
    </source>
</evidence>
<keyword evidence="11" id="KW-1185">Reference proteome</keyword>
<keyword evidence="3" id="KW-0547">Nucleotide-binding</keyword>
<evidence type="ECO:0000313" key="11">
    <source>
        <dbReference type="Proteomes" id="UP001147653"/>
    </source>
</evidence>